<gene>
    <name evidence="1" type="ORF">tinsulaeT_02770</name>
</gene>
<name>A0ABQ6GQU0_9GAMM</name>
<evidence type="ECO:0008006" key="3">
    <source>
        <dbReference type="Google" id="ProtNLM"/>
    </source>
</evidence>
<protein>
    <recommendedName>
        <fullName evidence="3">DUF2946 domain-containing protein</fullName>
    </recommendedName>
</protein>
<proteinExistence type="predicted"/>
<accession>A0ABQ6GQU0</accession>
<keyword evidence="2" id="KW-1185">Reference proteome</keyword>
<reference evidence="1 2" key="1">
    <citation type="submission" date="2023-03" db="EMBL/GenBank/DDBJ databases">
        <title>Draft genome sequence of Thalassotalea insulae KCTC 62186T.</title>
        <authorList>
            <person name="Sawabe T."/>
        </authorList>
    </citation>
    <scope>NUCLEOTIDE SEQUENCE [LARGE SCALE GENOMIC DNA]</scope>
    <source>
        <strain evidence="1 2">KCTC 62186</strain>
    </source>
</reference>
<comment type="caution">
    <text evidence="1">The sequence shown here is derived from an EMBL/GenBank/DDBJ whole genome shotgun (WGS) entry which is preliminary data.</text>
</comment>
<evidence type="ECO:0000313" key="1">
    <source>
        <dbReference type="EMBL" id="GLX76937.1"/>
    </source>
</evidence>
<organism evidence="1 2">
    <name type="scientific">Thalassotalea insulae</name>
    <dbReference type="NCBI Taxonomy" id="2056778"/>
    <lineage>
        <taxon>Bacteria</taxon>
        <taxon>Pseudomonadati</taxon>
        <taxon>Pseudomonadota</taxon>
        <taxon>Gammaproteobacteria</taxon>
        <taxon>Alteromonadales</taxon>
        <taxon>Colwelliaceae</taxon>
        <taxon>Thalassotalea</taxon>
    </lineage>
</organism>
<dbReference type="EMBL" id="BSST01000001">
    <property type="protein sequence ID" value="GLX76937.1"/>
    <property type="molecule type" value="Genomic_DNA"/>
</dbReference>
<evidence type="ECO:0000313" key="2">
    <source>
        <dbReference type="Proteomes" id="UP001157186"/>
    </source>
</evidence>
<sequence>MPRICLYLLLTIVIVLQSFTVVSVAKQSHQIDAQHMQTEHSHQLDKLMAQASSDRIHDVQDCHHCGHCHGAHIQWVLSKSDVVSANGLASNSFLYRSVSNKEFIEELIRPPIA</sequence>
<dbReference type="Proteomes" id="UP001157186">
    <property type="component" value="Unassembled WGS sequence"/>
</dbReference>